<organism evidence="2 3">
    <name type="scientific">Heterobasidion irregulare (strain TC 32-1)</name>
    <dbReference type="NCBI Taxonomy" id="747525"/>
    <lineage>
        <taxon>Eukaryota</taxon>
        <taxon>Fungi</taxon>
        <taxon>Dikarya</taxon>
        <taxon>Basidiomycota</taxon>
        <taxon>Agaricomycotina</taxon>
        <taxon>Agaricomycetes</taxon>
        <taxon>Russulales</taxon>
        <taxon>Bondarzewiaceae</taxon>
        <taxon>Heterobasidion</taxon>
        <taxon>Heterobasidion annosum species complex</taxon>
    </lineage>
</organism>
<dbReference type="InParanoid" id="W4JXC7"/>
<keyword evidence="3" id="KW-1185">Reference proteome</keyword>
<dbReference type="AlphaFoldDB" id="W4JXC7"/>
<evidence type="ECO:0000313" key="2">
    <source>
        <dbReference type="EMBL" id="ETW77541.1"/>
    </source>
</evidence>
<keyword evidence="1" id="KW-0812">Transmembrane</keyword>
<dbReference type="RefSeq" id="XP_009551029.1">
    <property type="nucleotide sequence ID" value="XM_009552734.1"/>
</dbReference>
<evidence type="ECO:0000313" key="3">
    <source>
        <dbReference type="Proteomes" id="UP000030671"/>
    </source>
</evidence>
<dbReference type="GeneID" id="20671323"/>
<keyword evidence="1" id="KW-0472">Membrane</keyword>
<protein>
    <submittedName>
        <fullName evidence="2">Uncharacterized protein</fullName>
    </submittedName>
</protein>
<sequence>MPVLLKTLYLDGILFFLFIIGSSYINLFFISMSSVNVRMKPVISISKSHIHSLN</sequence>
<reference evidence="2 3" key="1">
    <citation type="journal article" date="2012" name="New Phytol.">
        <title>Insight into trade-off between wood decay and parasitism from the genome of a fungal forest pathogen.</title>
        <authorList>
            <person name="Olson A."/>
            <person name="Aerts A."/>
            <person name="Asiegbu F."/>
            <person name="Belbahri L."/>
            <person name="Bouzid O."/>
            <person name="Broberg A."/>
            <person name="Canback B."/>
            <person name="Coutinho P.M."/>
            <person name="Cullen D."/>
            <person name="Dalman K."/>
            <person name="Deflorio G."/>
            <person name="van Diepen L.T."/>
            <person name="Dunand C."/>
            <person name="Duplessis S."/>
            <person name="Durling M."/>
            <person name="Gonthier P."/>
            <person name="Grimwood J."/>
            <person name="Fossdal C.G."/>
            <person name="Hansson D."/>
            <person name="Henrissat B."/>
            <person name="Hietala A."/>
            <person name="Himmelstrand K."/>
            <person name="Hoffmeister D."/>
            <person name="Hogberg N."/>
            <person name="James T.Y."/>
            <person name="Karlsson M."/>
            <person name="Kohler A."/>
            <person name="Kues U."/>
            <person name="Lee Y.H."/>
            <person name="Lin Y.C."/>
            <person name="Lind M."/>
            <person name="Lindquist E."/>
            <person name="Lombard V."/>
            <person name="Lucas S."/>
            <person name="Lunden K."/>
            <person name="Morin E."/>
            <person name="Murat C."/>
            <person name="Park J."/>
            <person name="Raffaello T."/>
            <person name="Rouze P."/>
            <person name="Salamov A."/>
            <person name="Schmutz J."/>
            <person name="Solheim H."/>
            <person name="Stahlberg J."/>
            <person name="Velez H."/>
            <person name="de Vries R.P."/>
            <person name="Wiebenga A."/>
            <person name="Woodward S."/>
            <person name="Yakovlev I."/>
            <person name="Garbelotto M."/>
            <person name="Martin F."/>
            <person name="Grigoriev I.V."/>
            <person name="Stenlid J."/>
        </authorList>
    </citation>
    <scope>NUCLEOTIDE SEQUENCE [LARGE SCALE GENOMIC DNA]</scope>
    <source>
        <strain evidence="2 3">TC 32-1</strain>
    </source>
</reference>
<accession>W4JXC7</accession>
<name>W4JXC7_HETIT</name>
<proteinExistence type="predicted"/>
<feature type="transmembrane region" description="Helical" evidence="1">
    <location>
        <begin position="12"/>
        <end position="30"/>
    </location>
</feature>
<gene>
    <name evidence="2" type="ORF">HETIRDRAFT_327368</name>
</gene>
<evidence type="ECO:0000256" key="1">
    <source>
        <dbReference type="SAM" id="Phobius"/>
    </source>
</evidence>
<dbReference type="Proteomes" id="UP000030671">
    <property type="component" value="Unassembled WGS sequence"/>
</dbReference>
<keyword evidence="1" id="KW-1133">Transmembrane helix</keyword>
<dbReference type="HOGENOM" id="CLU_3050585_0_0_1"/>
<dbReference type="EMBL" id="KI925463">
    <property type="protein sequence ID" value="ETW77541.1"/>
    <property type="molecule type" value="Genomic_DNA"/>
</dbReference>
<dbReference type="KEGG" id="hir:HETIRDRAFT_327368"/>